<name>A0A8J2WP31_9CRUS</name>
<keyword evidence="9" id="KW-0804">Transcription</keyword>
<keyword evidence="6 12" id="KW-0440">LIM domain</keyword>
<feature type="compositionally biased region" description="Polar residues" evidence="14">
    <location>
        <begin position="371"/>
        <end position="381"/>
    </location>
</feature>
<dbReference type="EMBL" id="CAKKLH010000223">
    <property type="protein sequence ID" value="CAH0106260.1"/>
    <property type="molecule type" value="Genomic_DNA"/>
</dbReference>
<feature type="region of interest" description="Disordered" evidence="14">
    <location>
        <begin position="207"/>
        <end position="228"/>
    </location>
</feature>
<feature type="domain" description="LIM zinc-binding" evidence="15">
    <location>
        <begin position="145"/>
        <end position="206"/>
    </location>
</feature>
<dbReference type="PANTHER" id="PTHR24208:SF127">
    <property type="entry name" value="LIM_HOMEOBOX PROTEIN AWH"/>
    <property type="match status" value="1"/>
</dbReference>
<keyword evidence="18" id="KW-1185">Reference proteome</keyword>
<dbReference type="InterPro" id="IPR001356">
    <property type="entry name" value="HD"/>
</dbReference>
<organism evidence="17 18">
    <name type="scientific">Daphnia galeata</name>
    <dbReference type="NCBI Taxonomy" id="27404"/>
    <lineage>
        <taxon>Eukaryota</taxon>
        <taxon>Metazoa</taxon>
        <taxon>Ecdysozoa</taxon>
        <taxon>Arthropoda</taxon>
        <taxon>Crustacea</taxon>
        <taxon>Branchiopoda</taxon>
        <taxon>Diplostraca</taxon>
        <taxon>Cladocera</taxon>
        <taxon>Anomopoda</taxon>
        <taxon>Daphniidae</taxon>
        <taxon>Daphnia</taxon>
    </lineage>
</organism>
<dbReference type="FunFam" id="1.10.10.60:FF:000027">
    <property type="entry name" value="LIM/homeobox protein Lhx9"/>
    <property type="match status" value="1"/>
</dbReference>
<keyword evidence="2 12" id="KW-0479">Metal-binding</keyword>
<dbReference type="CDD" id="cd09379">
    <property type="entry name" value="LIM2_AWH"/>
    <property type="match status" value="1"/>
</dbReference>
<feature type="compositionally biased region" description="Low complexity" evidence="14">
    <location>
        <begin position="284"/>
        <end position="312"/>
    </location>
</feature>
<evidence type="ECO:0000256" key="1">
    <source>
        <dbReference type="ARBA" id="ARBA00004123"/>
    </source>
</evidence>
<dbReference type="AlphaFoldDB" id="A0A8J2WP31"/>
<dbReference type="InterPro" id="IPR009057">
    <property type="entry name" value="Homeodomain-like_sf"/>
</dbReference>
<evidence type="ECO:0000256" key="11">
    <source>
        <dbReference type="PROSITE-ProRule" id="PRU00108"/>
    </source>
</evidence>
<evidence type="ECO:0000259" key="15">
    <source>
        <dbReference type="PROSITE" id="PS50023"/>
    </source>
</evidence>
<dbReference type="SUPFAM" id="SSF57716">
    <property type="entry name" value="Glucocorticoid receptor-like (DNA-binding domain)"/>
    <property type="match status" value="2"/>
</dbReference>
<comment type="caution">
    <text evidence="17">The sequence shown here is derived from an EMBL/GenBank/DDBJ whole genome shotgun (WGS) entry which is preliminary data.</text>
</comment>
<dbReference type="Pfam" id="PF00046">
    <property type="entry name" value="Homeodomain"/>
    <property type="match status" value="1"/>
</dbReference>
<evidence type="ECO:0000256" key="4">
    <source>
        <dbReference type="ARBA" id="ARBA00022833"/>
    </source>
</evidence>
<evidence type="ECO:0000259" key="16">
    <source>
        <dbReference type="PROSITE" id="PS50071"/>
    </source>
</evidence>
<dbReference type="CDD" id="cd09373">
    <property type="entry name" value="LIM1_AWH"/>
    <property type="match status" value="1"/>
</dbReference>
<feature type="DNA-binding region" description="Homeobox" evidence="11">
    <location>
        <begin position="224"/>
        <end position="283"/>
    </location>
</feature>
<accession>A0A8J2WP31</accession>
<feature type="domain" description="Homeobox" evidence="16">
    <location>
        <begin position="222"/>
        <end position="282"/>
    </location>
</feature>
<dbReference type="SMART" id="SM00389">
    <property type="entry name" value="HOX"/>
    <property type="match status" value="1"/>
</dbReference>
<dbReference type="PROSITE" id="PS00478">
    <property type="entry name" value="LIM_DOMAIN_1"/>
    <property type="match status" value="1"/>
</dbReference>
<feature type="region of interest" description="Disordered" evidence="14">
    <location>
        <begin position="278"/>
        <end position="344"/>
    </location>
</feature>
<feature type="region of interest" description="Disordered" evidence="14">
    <location>
        <begin position="371"/>
        <end position="391"/>
    </location>
</feature>
<sequence length="391" mass="42214">MKVRRRINHKDMFMDTSMSPASSLHPVSPCEIKREKTEAPSPSECSIDSTSGMGGVGGIGSVGSNSSVGLASGSSGQVGVAAGVCAACGELITDRFLIQVSGRTWHSTCLRCSVCRTALDNQPSCFVRAGAIYCRADYTRTFGAKCARCSRSISAADWVRRAREHVYHLACFACDACRRQLSTGEEFALHEGRVLCKTHYLDGLDAGSTSSDETDPEGGGRSKSKRVRTTFTEEQLHVLQANFLLDSNPDGQDLERIANLTGLSKRVTQVWFQNMRARHKKHLSTSTSSASNSHSNNNNINNTNHNNNNNNNGAPVSKGGRRNNAGNGQQPVSMPTELENMNAGNGISKRMESSEQAGYSLHLLYSYTMQTPDSGESSSSDAVMRSVRGDL</sequence>
<dbReference type="InterPro" id="IPR050453">
    <property type="entry name" value="LIM_Homeobox_TF"/>
</dbReference>
<comment type="subcellular location">
    <subcellularLocation>
        <location evidence="1 11 13">Nucleus</location>
    </subcellularLocation>
</comment>
<dbReference type="PROSITE" id="PS50071">
    <property type="entry name" value="HOMEOBOX_2"/>
    <property type="match status" value="1"/>
</dbReference>
<evidence type="ECO:0000256" key="7">
    <source>
        <dbReference type="ARBA" id="ARBA00023125"/>
    </source>
</evidence>
<evidence type="ECO:0000256" key="14">
    <source>
        <dbReference type="SAM" id="MobiDB-lite"/>
    </source>
</evidence>
<evidence type="ECO:0008006" key="19">
    <source>
        <dbReference type="Google" id="ProtNLM"/>
    </source>
</evidence>
<dbReference type="FunFam" id="2.10.110.10:FF:000006">
    <property type="entry name" value="LIM homeobox transcription factor 1-beta"/>
    <property type="match status" value="1"/>
</dbReference>
<feature type="domain" description="LIM zinc-binding" evidence="15">
    <location>
        <begin position="83"/>
        <end position="144"/>
    </location>
</feature>
<evidence type="ECO:0000313" key="18">
    <source>
        <dbReference type="Proteomes" id="UP000789390"/>
    </source>
</evidence>
<protein>
    <recommendedName>
        <fullName evidence="19">LIM/homeobox protein Awh</fullName>
    </recommendedName>
</protein>
<dbReference type="Proteomes" id="UP000789390">
    <property type="component" value="Unassembled WGS sequence"/>
</dbReference>
<keyword evidence="7 11" id="KW-0238">DNA-binding</keyword>
<keyword evidence="4 12" id="KW-0862">Zinc</keyword>
<keyword evidence="10 11" id="KW-0539">Nucleus</keyword>
<keyword evidence="5" id="KW-0805">Transcription regulation</keyword>
<dbReference type="CDD" id="cd00086">
    <property type="entry name" value="homeodomain"/>
    <property type="match status" value="1"/>
</dbReference>
<evidence type="ECO:0000256" key="12">
    <source>
        <dbReference type="PROSITE-ProRule" id="PRU00125"/>
    </source>
</evidence>
<evidence type="ECO:0000256" key="6">
    <source>
        <dbReference type="ARBA" id="ARBA00023038"/>
    </source>
</evidence>
<evidence type="ECO:0000256" key="2">
    <source>
        <dbReference type="ARBA" id="ARBA00022723"/>
    </source>
</evidence>
<dbReference type="GO" id="GO:0030182">
    <property type="term" value="P:neuron differentiation"/>
    <property type="evidence" value="ECO:0007669"/>
    <property type="project" value="TreeGrafter"/>
</dbReference>
<evidence type="ECO:0000256" key="9">
    <source>
        <dbReference type="ARBA" id="ARBA00023163"/>
    </source>
</evidence>
<dbReference type="GO" id="GO:0005634">
    <property type="term" value="C:nucleus"/>
    <property type="evidence" value="ECO:0007669"/>
    <property type="project" value="UniProtKB-SubCell"/>
</dbReference>
<dbReference type="SMART" id="SM00132">
    <property type="entry name" value="LIM"/>
    <property type="match status" value="2"/>
</dbReference>
<dbReference type="GO" id="GO:0046872">
    <property type="term" value="F:metal ion binding"/>
    <property type="evidence" value="ECO:0007669"/>
    <property type="project" value="UniProtKB-KW"/>
</dbReference>
<keyword evidence="3" id="KW-0677">Repeat</keyword>
<dbReference type="Gene3D" id="1.10.10.60">
    <property type="entry name" value="Homeodomain-like"/>
    <property type="match status" value="1"/>
</dbReference>
<reference evidence="17" key="1">
    <citation type="submission" date="2021-11" db="EMBL/GenBank/DDBJ databases">
        <authorList>
            <person name="Schell T."/>
        </authorList>
    </citation>
    <scope>NUCLEOTIDE SEQUENCE</scope>
    <source>
        <strain evidence="17">M5</strain>
    </source>
</reference>
<evidence type="ECO:0000256" key="5">
    <source>
        <dbReference type="ARBA" id="ARBA00023015"/>
    </source>
</evidence>
<dbReference type="PANTHER" id="PTHR24208">
    <property type="entry name" value="LIM/HOMEOBOX PROTEIN LHX"/>
    <property type="match status" value="1"/>
</dbReference>
<dbReference type="PROSITE" id="PS50023">
    <property type="entry name" value="LIM_DOMAIN_2"/>
    <property type="match status" value="2"/>
</dbReference>
<keyword evidence="8 11" id="KW-0371">Homeobox</keyword>
<dbReference type="SUPFAM" id="SSF46689">
    <property type="entry name" value="Homeodomain-like"/>
    <property type="match status" value="1"/>
</dbReference>
<dbReference type="InterPro" id="IPR001781">
    <property type="entry name" value="Znf_LIM"/>
</dbReference>
<dbReference type="Pfam" id="PF00412">
    <property type="entry name" value="LIM"/>
    <property type="match status" value="2"/>
</dbReference>
<evidence type="ECO:0000256" key="13">
    <source>
        <dbReference type="RuleBase" id="RU000682"/>
    </source>
</evidence>
<dbReference type="GO" id="GO:0000977">
    <property type="term" value="F:RNA polymerase II transcription regulatory region sequence-specific DNA binding"/>
    <property type="evidence" value="ECO:0007669"/>
    <property type="project" value="TreeGrafter"/>
</dbReference>
<evidence type="ECO:0000256" key="8">
    <source>
        <dbReference type="ARBA" id="ARBA00023155"/>
    </source>
</evidence>
<evidence type="ECO:0000313" key="17">
    <source>
        <dbReference type="EMBL" id="CAH0106260.1"/>
    </source>
</evidence>
<dbReference type="Gene3D" id="2.10.110.10">
    <property type="entry name" value="Cysteine Rich Protein"/>
    <property type="match status" value="2"/>
</dbReference>
<dbReference type="GO" id="GO:0000981">
    <property type="term" value="F:DNA-binding transcription factor activity, RNA polymerase II-specific"/>
    <property type="evidence" value="ECO:0007669"/>
    <property type="project" value="TreeGrafter"/>
</dbReference>
<evidence type="ECO:0000256" key="10">
    <source>
        <dbReference type="ARBA" id="ARBA00023242"/>
    </source>
</evidence>
<gene>
    <name evidence="17" type="ORF">DGAL_LOCUS9414</name>
</gene>
<dbReference type="FunFam" id="2.10.110.10:FF:000023">
    <property type="entry name" value="LIM homeobox 6"/>
    <property type="match status" value="1"/>
</dbReference>
<dbReference type="OrthoDB" id="10068367at2759"/>
<evidence type="ECO:0000256" key="3">
    <source>
        <dbReference type="ARBA" id="ARBA00022737"/>
    </source>
</evidence>
<proteinExistence type="predicted"/>